<keyword evidence="9" id="KW-0067">ATP-binding</keyword>
<comment type="catalytic activity">
    <reaction evidence="11">
        <text>L-threonyl-[protein] + ATP = O-phospho-L-threonyl-[protein] + ADP + H(+)</text>
        <dbReference type="Rhea" id="RHEA:46608"/>
        <dbReference type="Rhea" id="RHEA-COMP:11060"/>
        <dbReference type="Rhea" id="RHEA-COMP:11605"/>
        <dbReference type="ChEBI" id="CHEBI:15378"/>
        <dbReference type="ChEBI" id="CHEBI:30013"/>
        <dbReference type="ChEBI" id="CHEBI:30616"/>
        <dbReference type="ChEBI" id="CHEBI:61977"/>
        <dbReference type="ChEBI" id="CHEBI:456216"/>
        <dbReference type="EC" id="2.7.11.1"/>
    </reaction>
</comment>
<name>A0AA88IZH2_CHASR</name>
<gene>
    <name evidence="15" type="ORF">Q5P01_000056</name>
</gene>
<dbReference type="EC" id="2.7.11.1" evidence="3"/>
<dbReference type="AlphaFoldDB" id="A0AA88IZH2"/>
<evidence type="ECO:0000256" key="6">
    <source>
        <dbReference type="ARBA" id="ARBA00022679"/>
    </source>
</evidence>
<dbReference type="Gene3D" id="1.10.510.10">
    <property type="entry name" value="Transferase(Phosphotransferase) domain 1"/>
    <property type="match status" value="1"/>
</dbReference>
<dbReference type="SUPFAM" id="SSF56112">
    <property type="entry name" value="Protein kinase-like (PK-like)"/>
    <property type="match status" value="1"/>
</dbReference>
<evidence type="ECO:0000313" key="16">
    <source>
        <dbReference type="Proteomes" id="UP001187415"/>
    </source>
</evidence>
<dbReference type="InterPro" id="IPR011009">
    <property type="entry name" value="Kinase-like_dom_sf"/>
</dbReference>
<comment type="catalytic activity">
    <reaction evidence="12">
        <text>L-seryl-[protein] + ATP = O-phospho-L-seryl-[protein] + ADP + H(+)</text>
        <dbReference type="Rhea" id="RHEA:17989"/>
        <dbReference type="Rhea" id="RHEA-COMP:9863"/>
        <dbReference type="Rhea" id="RHEA-COMP:11604"/>
        <dbReference type="ChEBI" id="CHEBI:15378"/>
        <dbReference type="ChEBI" id="CHEBI:29999"/>
        <dbReference type="ChEBI" id="CHEBI:30616"/>
        <dbReference type="ChEBI" id="CHEBI:83421"/>
        <dbReference type="ChEBI" id="CHEBI:456216"/>
        <dbReference type="EC" id="2.7.11.1"/>
    </reaction>
</comment>
<evidence type="ECO:0000256" key="3">
    <source>
        <dbReference type="ARBA" id="ARBA00012513"/>
    </source>
</evidence>
<organism evidence="15 16">
    <name type="scientific">Channa striata</name>
    <name type="common">Snakehead murrel</name>
    <name type="synonym">Ophicephalus striatus</name>
    <dbReference type="NCBI Taxonomy" id="64152"/>
    <lineage>
        <taxon>Eukaryota</taxon>
        <taxon>Metazoa</taxon>
        <taxon>Chordata</taxon>
        <taxon>Craniata</taxon>
        <taxon>Vertebrata</taxon>
        <taxon>Euteleostomi</taxon>
        <taxon>Actinopterygii</taxon>
        <taxon>Neopterygii</taxon>
        <taxon>Teleostei</taxon>
        <taxon>Neoteleostei</taxon>
        <taxon>Acanthomorphata</taxon>
        <taxon>Anabantaria</taxon>
        <taxon>Anabantiformes</taxon>
        <taxon>Channoidei</taxon>
        <taxon>Channidae</taxon>
        <taxon>Channa</taxon>
    </lineage>
</organism>
<comment type="caution">
    <text evidence="15">The sequence shown here is derived from an EMBL/GenBank/DDBJ whole genome shotgun (WGS) entry which is preliminary data.</text>
</comment>
<dbReference type="GO" id="GO:0043066">
    <property type="term" value="P:negative regulation of apoptotic process"/>
    <property type="evidence" value="ECO:0007669"/>
    <property type="project" value="TreeGrafter"/>
</dbReference>
<evidence type="ECO:0000256" key="7">
    <source>
        <dbReference type="ARBA" id="ARBA00022741"/>
    </source>
</evidence>
<feature type="domain" description="Protein kinase" evidence="14">
    <location>
        <begin position="1"/>
        <end position="281"/>
    </location>
</feature>
<feature type="region of interest" description="Disordered" evidence="13">
    <location>
        <begin position="177"/>
        <end position="260"/>
    </location>
</feature>
<keyword evidence="6" id="KW-0808">Transferase</keyword>
<proteinExistence type="inferred from homology"/>
<sequence length="383" mass="42312">MDMMEFMDLVSDGEKLSAMVEHGMAPTAVLRAQIHGLVVLEQLKRCGLPQYFHNFHVAGVTIGEFMTLGREENGWLLQRLVPDAKDAAVLSRHLQQRQGFVGGIQRASGEDTARNFLRQILEAVRHCHSRGVIHMDLKEENILVDLDAEKLKLIDLARRIPSAAACWRVLGTKAYGRREDQQQRPVRARPARARDNKVTRPLRRRGLGSSAFTGGPERGEGRGEGGSDDRPLSESGGAVRLMGGRKSALSDAEGRGVQRSWRRGHLGDPLEKEVILVRTVVKASLARVRRATSSGGLGMISQEELDAIAVYSAARQDRALVDRARGEQRSLRCLHGGLGQVESRGDAVRSWREAGKDESRAEQAVYLCVPSVVMGPAWRRRGE</sequence>
<evidence type="ECO:0000256" key="13">
    <source>
        <dbReference type="SAM" id="MobiDB-lite"/>
    </source>
</evidence>
<dbReference type="PROSITE" id="PS00108">
    <property type="entry name" value="PROTEIN_KINASE_ST"/>
    <property type="match status" value="1"/>
</dbReference>
<keyword evidence="5" id="KW-0723">Serine/threonine-protein kinase</keyword>
<reference evidence="15" key="1">
    <citation type="submission" date="2023-07" db="EMBL/GenBank/DDBJ databases">
        <title>Chromosome-level Genome Assembly of Striped Snakehead (Channa striata).</title>
        <authorList>
            <person name="Liu H."/>
        </authorList>
    </citation>
    <scope>NUCLEOTIDE SEQUENCE</scope>
    <source>
        <strain evidence="15">Gz</strain>
        <tissue evidence="15">Muscle</tissue>
    </source>
</reference>
<dbReference type="PANTHER" id="PTHR22984">
    <property type="entry name" value="SERINE/THREONINE-PROTEIN KINASE PIM"/>
    <property type="match status" value="1"/>
</dbReference>
<dbReference type="PANTHER" id="PTHR22984:SF25">
    <property type="entry name" value="PROTEIN KINASE DOMAIN-CONTAINING PROTEIN"/>
    <property type="match status" value="1"/>
</dbReference>
<evidence type="ECO:0000313" key="15">
    <source>
        <dbReference type="EMBL" id="KAK2814603.1"/>
    </source>
</evidence>
<dbReference type="EMBL" id="JAUPFM010000033">
    <property type="protein sequence ID" value="KAK2814603.1"/>
    <property type="molecule type" value="Genomic_DNA"/>
</dbReference>
<evidence type="ECO:0000256" key="12">
    <source>
        <dbReference type="ARBA" id="ARBA00048679"/>
    </source>
</evidence>
<keyword evidence="10" id="KW-1035">Host cytoplasm</keyword>
<dbReference type="InterPro" id="IPR008271">
    <property type="entry name" value="Ser/Thr_kinase_AS"/>
</dbReference>
<comment type="similarity">
    <text evidence="2">Belongs to the protein kinase superfamily. CAMK Ser/Thr protein kinase family. PIM subfamily.</text>
</comment>
<dbReference type="Pfam" id="PF00069">
    <property type="entry name" value="Pkinase"/>
    <property type="match status" value="1"/>
</dbReference>
<dbReference type="PROSITE" id="PS50011">
    <property type="entry name" value="PROTEIN_KINASE_DOM"/>
    <property type="match status" value="1"/>
</dbReference>
<keyword evidence="16" id="KW-1185">Reference proteome</keyword>
<feature type="compositionally biased region" description="Basic and acidic residues" evidence="13">
    <location>
        <begin position="217"/>
        <end position="232"/>
    </location>
</feature>
<evidence type="ECO:0000256" key="8">
    <source>
        <dbReference type="ARBA" id="ARBA00022777"/>
    </source>
</evidence>
<dbReference type="GO" id="GO:0005737">
    <property type="term" value="C:cytoplasm"/>
    <property type="evidence" value="ECO:0007669"/>
    <property type="project" value="TreeGrafter"/>
</dbReference>
<protein>
    <recommendedName>
        <fullName evidence="4">Serine/threonine-protein kinase 1</fullName>
        <ecNumber evidence="3">2.7.11.1</ecNumber>
    </recommendedName>
</protein>
<keyword evidence="7" id="KW-0547">Nucleotide-binding</keyword>
<evidence type="ECO:0000256" key="4">
    <source>
        <dbReference type="ARBA" id="ARBA00016885"/>
    </source>
</evidence>
<dbReference type="GO" id="GO:0007346">
    <property type="term" value="P:regulation of mitotic cell cycle"/>
    <property type="evidence" value="ECO:0007669"/>
    <property type="project" value="TreeGrafter"/>
</dbReference>
<evidence type="ECO:0000256" key="5">
    <source>
        <dbReference type="ARBA" id="ARBA00022527"/>
    </source>
</evidence>
<dbReference type="GO" id="GO:0004674">
    <property type="term" value="F:protein serine/threonine kinase activity"/>
    <property type="evidence" value="ECO:0007669"/>
    <property type="project" value="UniProtKB-KW"/>
</dbReference>
<comment type="subcellular location">
    <subcellularLocation>
        <location evidence="1">Host cytoplasm</location>
    </subcellularLocation>
</comment>
<evidence type="ECO:0000256" key="2">
    <source>
        <dbReference type="ARBA" id="ARBA00005505"/>
    </source>
</evidence>
<accession>A0AA88IZH2</accession>
<evidence type="ECO:0000256" key="9">
    <source>
        <dbReference type="ARBA" id="ARBA00022840"/>
    </source>
</evidence>
<evidence type="ECO:0000256" key="1">
    <source>
        <dbReference type="ARBA" id="ARBA00004192"/>
    </source>
</evidence>
<dbReference type="Proteomes" id="UP001187415">
    <property type="component" value="Unassembled WGS sequence"/>
</dbReference>
<evidence type="ECO:0000256" key="10">
    <source>
        <dbReference type="ARBA" id="ARBA00023200"/>
    </source>
</evidence>
<dbReference type="InterPro" id="IPR000719">
    <property type="entry name" value="Prot_kinase_dom"/>
</dbReference>
<evidence type="ECO:0000256" key="11">
    <source>
        <dbReference type="ARBA" id="ARBA00047899"/>
    </source>
</evidence>
<keyword evidence="8" id="KW-0418">Kinase</keyword>
<dbReference type="InterPro" id="IPR051138">
    <property type="entry name" value="PIM_Ser/Thr_kinase"/>
</dbReference>
<evidence type="ECO:0000259" key="14">
    <source>
        <dbReference type="PROSITE" id="PS50011"/>
    </source>
</evidence>
<dbReference type="GO" id="GO:0005524">
    <property type="term" value="F:ATP binding"/>
    <property type="evidence" value="ECO:0007669"/>
    <property type="project" value="UniProtKB-KW"/>
</dbReference>